<organism evidence="8 9">
    <name type="scientific">Abyssobacteria bacterium (strain SURF_5)</name>
    <dbReference type="NCBI Taxonomy" id="2093360"/>
    <lineage>
        <taxon>Bacteria</taxon>
        <taxon>Pseudomonadati</taxon>
        <taxon>Candidatus Hydrogenedentota</taxon>
        <taxon>Candidatus Abyssobacteria</taxon>
    </lineage>
</organism>
<feature type="active site" description="Charge relay system" evidence="4">
    <location>
        <position position="150"/>
    </location>
</feature>
<dbReference type="PROSITE" id="PS51892">
    <property type="entry name" value="SUBTILASE"/>
    <property type="match status" value="1"/>
</dbReference>
<evidence type="ECO:0000313" key="9">
    <source>
        <dbReference type="Proteomes" id="UP000265882"/>
    </source>
</evidence>
<dbReference type="InterPro" id="IPR023827">
    <property type="entry name" value="Peptidase_S8_Asp-AS"/>
</dbReference>
<protein>
    <submittedName>
        <fullName evidence="8">Uncharacterized protein</fullName>
    </submittedName>
</protein>
<comment type="caution">
    <text evidence="8">The sequence shown here is derived from an EMBL/GenBank/DDBJ whole genome shotgun (WGS) entry which is preliminary data.</text>
</comment>
<dbReference type="PROSITE" id="PS00138">
    <property type="entry name" value="SUBTILASE_SER"/>
    <property type="match status" value="1"/>
</dbReference>
<reference evidence="8 9" key="1">
    <citation type="journal article" date="2017" name="ISME J.">
        <title>Energy and carbon metabolisms in a deep terrestrial subsurface fluid microbial community.</title>
        <authorList>
            <person name="Momper L."/>
            <person name="Jungbluth S.P."/>
            <person name="Lee M.D."/>
            <person name="Amend J.P."/>
        </authorList>
    </citation>
    <scope>NUCLEOTIDE SEQUENCE [LARGE SCALE GENOMIC DNA]</scope>
    <source>
        <strain evidence="8">SURF_5</strain>
    </source>
</reference>
<dbReference type="PROSITE" id="PS00136">
    <property type="entry name" value="SUBTILASE_ASP"/>
    <property type="match status" value="1"/>
</dbReference>
<evidence type="ECO:0000259" key="6">
    <source>
        <dbReference type="Pfam" id="PF00082"/>
    </source>
</evidence>
<evidence type="ECO:0000313" key="8">
    <source>
        <dbReference type="EMBL" id="RJP23126.1"/>
    </source>
</evidence>
<keyword evidence="3 4" id="KW-0720">Serine protease</keyword>
<keyword evidence="1 4" id="KW-0645">Protease</keyword>
<dbReference type="Pfam" id="PF22148">
    <property type="entry name" value="Fervidolysin_NPro-like"/>
    <property type="match status" value="1"/>
</dbReference>
<dbReference type="GO" id="GO:0006508">
    <property type="term" value="P:proteolysis"/>
    <property type="evidence" value="ECO:0007669"/>
    <property type="project" value="UniProtKB-KW"/>
</dbReference>
<sequence>MKIVRVVEVFLVSFMLCFPFFVPKEAAADANQPRYKEAELLIKFKPGVTAEQLGQIQSAFGLETLRHFELIDVYHMKIDGRGLTVADAVESLKGVQEVLFAEPNYIVSIDTGVIPDDPDFYRLWGLRRIEAPEAWYFVTGKTDLVVGVIDTGIDYNHEDLVRNMWMNPGEMPGNGIDDDGNGYIDDLYGIDACNDDTDPYDDHGHGTHCAGTIAAVGDNGIGPVGVCWNIKLMALKMLASNGEGSNADAIECLEYATMMKRFYGIDVRLTSNSWGWTGPPDEALRYAIEASGNQDMLFIAAAGNEGEDNDTEPRNYPSSYTQYNIVAVAATTPSDALSSYSNYGASSVDLGAPGDDIFSTLPGNQYGYSSGTSMATPHVAGAAALLWAYYPDLQNADIKDRLLQNVDPVPSLEGLLLTGGRLNIAKALQRPLTQITLKNPVNESTLLSSVPTLRWSPDGGTSDNVFAVEFSLSPGFSKYWSTYENLHERIEETDWVIPKALWDATPAEAPVYWRIRGADVHDLPVNIITSDQLWSVYKGSGWDRTFGDVHDEAGYSVEQTADGGYILAGFTNSLTGGGGYDILLMKTDANGEVAPGWPDGGRRYGGSLDDFAYSVQQTADGGYVIAGETRYSEENNVSNGLVIKTDSNGGLEWESQFGDISFRDYFRCVSQTSDGGYILTGHTKTFGQGPSDGDVWLVKLDANGDRLWQTNLDYVGDDYGQSVQETTDGGYIIAGYRKPPGEDYDGFVMKTNAGGQPEWASYPVFGGEGDDAIRCITQTADGKYVFVGRTLSFGAGSGDAWLVKLDTNGNKEWPSDRLFGGPENDGAWSVRQTTDGGFVLAGHTDSYGITGDRDVWLIKTDPAGTELWNKRFGGSSADEGLCVQETTDGAYIISGSTASFKTYGRSDSDAWLIKLVP</sequence>
<dbReference type="GO" id="GO:0004252">
    <property type="term" value="F:serine-type endopeptidase activity"/>
    <property type="evidence" value="ECO:0007669"/>
    <property type="project" value="UniProtKB-UniRule"/>
</dbReference>
<evidence type="ECO:0000256" key="1">
    <source>
        <dbReference type="ARBA" id="ARBA00022670"/>
    </source>
</evidence>
<dbReference type="InterPro" id="IPR054399">
    <property type="entry name" value="Fervidolysin-like_N_prodom"/>
</dbReference>
<dbReference type="CDD" id="cd07473">
    <property type="entry name" value="Peptidases_S8_Subtilisin_like"/>
    <property type="match status" value="1"/>
</dbReference>
<dbReference type="Proteomes" id="UP000265882">
    <property type="component" value="Unassembled WGS sequence"/>
</dbReference>
<feature type="active site" description="Charge relay system" evidence="4">
    <location>
        <position position="373"/>
    </location>
</feature>
<dbReference type="Gene3D" id="3.40.50.200">
    <property type="entry name" value="Peptidase S8/S53 domain"/>
    <property type="match status" value="1"/>
</dbReference>
<dbReference type="InterPro" id="IPR036852">
    <property type="entry name" value="Peptidase_S8/S53_dom_sf"/>
</dbReference>
<evidence type="ECO:0000259" key="7">
    <source>
        <dbReference type="Pfam" id="PF22148"/>
    </source>
</evidence>
<feature type="domain" description="Fervidolysin-like N-terminal prodomain" evidence="7">
    <location>
        <begin position="24"/>
        <end position="104"/>
    </location>
</feature>
<dbReference type="PANTHER" id="PTHR42754:SF1">
    <property type="entry name" value="LIPOPROTEIN"/>
    <property type="match status" value="1"/>
</dbReference>
<dbReference type="InterPro" id="IPR011047">
    <property type="entry name" value="Quinoprotein_ADH-like_sf"/>
</dbReference>
<dbReference type="InterPro" id="IPR000209">
    <property type="entry name" value="Peptidase_S8/S53_dom"/>
</dbReference>
<evidence type="ECO:0000256" key="3">
    <source>
        <dbReference type="ARBA" id="ARBA00022825"/>
    </source>
</evidence>
<proteinExistence type="inferred from homology"/>
<keyword evidence="2 4" id="KW-0378">Hydrolase</keyword>
<evidence type="ECO:0000256" key="2">
    <source>
        <dbReference type="ARBA" id="ARBA00022801"/>
    </source>
</evidence>
<dbReference type="AlphaFoldDB" id="A0A3A4NYC3"/>
<dbReference type="PROSITE" id="PS00137">
    <property type="entry name" value="SUBTILASE_HIS"/>
    <property type="match status" value="1"/>
</dbReference>
<dbReference type="InterPro" id="IPR023828">
    <property type="entry name" value="Peptidase_S8_Ser-AS"/>
</dbReference>
<dbReference type="EMBL" id="QZKU01000050">
    <property type="protein sequence ID" value="RJP23126.1"/>
    <property type="molecule type" value="Genomic_DNA"/>
</dbReference>
<dbReference type="Pfam" id="PF00082">
    <property type="entry name" value="Peptidase_S8"/>
    <property type="match status" value="1"/>
</dbReference>
<dbReference type="PRINTS" id="PR00723">
    <property type="entry name" value="SUBTILISIN"/>
</dbReference>
<dbReference type="SUPFAM" id="SSF52743">
    <property type="entry name" value="Subtilisin-like"/>
    <property type="match status" value="1"/>
</dbReference>
<name>A0A3A4NYC3_ABYX5</name>
<dbReference type="InterPro" id="IPR022398">
    <property type="entry name" value="Peptidase_S8_His-AS"/>
</dbReference>
<dbReference type="SUPFAM" id="SSF50998">
    <property type="entry name" value="Quinoprotein alcohol dehydrogenase-like"/>
    <property type="match status" value="1"/>
</dbReference>
<evidence type="ECO:0000256" key="5">
    <source>
        <dbReference type="RuleBase" id="RU003355"/>
    </source>
</evidence>
<comment type="similarity">
    <text evidence="4 5">Belongs to the peptidase S8 family.</text>
</comment>
<dbReference type="InterPro" id="IPR034204">
    <property type="entry name" value="PfSUB1-like_cat_dom"/>
</dbReference>
<dbReference type="PANTHER" id="PTHR42754">
    <property type="entry name" value="ENDOGLUCANASE"/>
    <property type="match status" value="1"/>
</dbReference>
<gene>
    <name evidence="8" type="ORF">C4520_06850</name>
</gene>
<evidence type="ECO:0000256" key="4">
    <source>
        <dbReference type="PROSITE-ProRule" id="PRU01240"/>
    </source>
</evidence>
<dbReference type="InterPro" id="IPR015500">
    <property type="entry name" value="Peptidase_S8_subtilisin-rel"/>
</dbReference>
<accession>A0A3A4NYC3</accession>
<feature type="active site" description="Charge relay system" evidence="4">
    <location>
        <position position="205"/>
    </location>
</feature>
<feature type="domain" description="Peptidase S8/S53" evidence="6">
    <location>
        <begin position="143"/>
        <end position="406"/>
    </location>
</feature>